<sequence>MIDVVFILKHLGEVARGTTLQGFGCSRSRLSAECRSGRISRVRPGVFASGEASDQAITAAAHGGALTCGSALRAREVWTLEEPTQVHVWMGVGGRRHHPPSCGCIAHFTPGRMDLGVAPIDVALVHAFTCYGAEFFFAAYESAWNKRMLSAAARASIRARLPLTARWLVDFARPDAESGLESLVRLRLHLMGIEVHVQVAITGVGRVDFVIEGRVILEADGRENHAGSAHRHRDLLRDARASDLGFETLRFDYAMILHSWDVVAAAVLAALARARA</sequence>
<dbReference type="InterPro" id="IPR007569">
    <property type="entry name" value="DUF559"/>
</dbReference>
<dbReference type="Proteomes" id="UP000830631">
    <property type="component" value="Chromosome"/>
</dbReference>
<accession>A0ABY4J0C7</accession>
<feature type="domain" description="DUF559" evidence="1">
    <location>
        <begin position="175"/>
        <end position="271"/>
    </location>
</feature>
<evidence type="ECO:0000259" key="1">
    <source>
        <dbReference type="Pfam" id="PF04480"/>
    </source>
</evidence>
<proteinExistence type="predicted"/>
<organism evidence="2 3">
    <name type="scientific">Microbacterium aurugineum</name>
    <dbReference type="NCBI Taxonomy" id="2851642"/>
    <lineage>
        <taxon>Bacteria</taxon>
        <taxon>Bacillati</taxon>
        <taxon>Actinomycetota</taxon>
        <taxon>Actinomycetes</taxon>
        <taxon>Micrococcales</taxon>
        <taxon>Microbacteriaceae</taxon>
        <taxon>Microbacterium</taxon>
    </lineage>
</organism>
<dbReference type="SUPFAM" id="SSF52980">
    <property type="entry name" value="Restriction endonuclease-like"/>
    <property type="match status" value="1"/>
</dbReference>
<reference evidence="2 3" key="1">
    <citation type="submission" date="2021-06" db="EMBL/GenBank/DDBJ databases">
        <title>Genome-based taxonomic framework of Microbacterium strains isolated from marine environment, the description of four new species and reclassification of four preexisting species.</title>
        <authorList>
            <person name="Lee S.D."/>
            <person name="Kim S.-M."/>
            <person name="Byeon Y.-S."/>
            <person name="Yang H.L."/>
            <person name="Kim I.S."/>
        </authorList>
    </citation>
    <scope>NUCLEOTIDE SEQUENCE [LARGE SCALE GENOMIC DNA]</scope>
    <source>
        <strain evidence="2 3">KSW4-10</strain>
    </source>
</reference>
<name>A0ABY4J0C7_9MICO</name>
<gene>
    <name evidence="2" type="ORF">KV397_11115</name>
</gene>
<dbReference type="Pfam" id="PF04480">
    <property type="entry name" value="DUF559"/>
    <property type="match status" value="1"/>
</dbReference>
<dbReference type="EMBL" id="CP078078">
    <property type="protein sequence ID" value="UPL18264.1"/>
    <property type="molecule type" value="Genomic_DNA"/>
</dbReference>
<evidence type="ECO:0000313" key="3">
    <source>
        <dbReference type="Proteomes" id="UP000830631"/>
    </source>
</evidence>
<evidence type="ECO:0000313" key="2">
    <source>
        <dbReference type="EMBL" id="UPL18264.1"/>
    </source>
</evidence>
<dbReference type="RefSeq" id="WP_261811283.1">
    <property type="nucleotide sequence ID" value="NZ_CP078078.1"/>
</dbReference>
<protein>
    <submittedName>
        <fullName evidence="2">DUF559 domain-containing protein</fullName>
    </submittedName>
</protein>
<keyword evidence="3" id="KW-1185">Reference proteome</keyword>
<dbReference type="Gene3D" id="3.40.960.10">
    <property type="entry name" value="VSR Endonuclease"/>
    <property type="match status" value="1"/>
</dbReference>
<dbReference type="InterPro" id="IPR011335">
    <property type="entry name" value="Restrct_endonuc-II-like"/>
</dbReference>